<proteinExistence type="predicted"/>
<keyword evidence="3" id="KW-1185">Reference proteome</keyword>
<dbReference type="InterPro" id="IPR054209">
    <property type="entry name" value="DUF6916"/>
</dbReference>
<dbReference type="AlphaFoldDB" id="A0A423DMP2"/>
<evidence type="ECO:0000313" key="2">
    <source>
        <dbReference type="EMBL" id="ROL72816.1"/>
    </source>
</evidence>
<evidence type="ECO:0000313" key="3">
    <source>
        <dbReference type="Proteomes" id="UP000285286"/>
    </source>
</evidence>
<comment type="caution">
    <text evidence="2">The sequence shown here is derived from an EMBL/GenBank/DDBJ whole genome shotgun (WGS) entry which is preliminary data.</text>
</comment>
<reference evidence="2 3" key="1">
    <citation type="submission" date="2016-10" db="EMBL/GenBank/DDBJ databases">
        <title>Comparative genome analysis of multiple Pseudomonas spp. focuses on biocontrol and plant growth promoting traits.</title>
        <authorList>
            <person name="Tao X.-Y."/>
            <person name="Taylor C.G."/>
        </authorList>
    </citation>
    <scope>NUCLEOTIDE SEQUENCE [LARGE SCALE GENOMIC DNA]</scope>
    <source>
        <strain evidence="2 3">15D11</strain>
    </source>
</reference>
<sequence length="113" mass="12670">MSAAGQFPMPTFAELQAADRHAFALWLGPQQRVAIERVQLSEGVAMSARHECFLVFFALPAGLLPQQGVYRVIGPQQQEWLLLMTPVQPEPDGRHVLQAVLHREREPQAECRA</sequence>
<dbReference type="RefSeq" id="WP_123566397.1">
    <property type="nucleotide sequence ID" value="NZ_MOAM01000022.1"/>
</dbReference>
<organism evidence="2 3">
    <name type="scientific">Pseudomonas vranovensis</name>
    <dbReference type="NCBI Taxonomy" id="321661"/>
    <lineage>
        <taxon>Bacteria</taxon>
        <taxon>Pseudomonadati</taxon>
        <taxon>Pseudomonadota</taxon>
        <taxon>Gammaproteobacteria</taxon>
        <taxon>Pseudomonadales</taxon>
        <taxon>Pseudomonadaceae</taxon>
        <taxon>Pseudomonas</taxon>
    </lineage>
</organism>
<dbReference type="Pfam" id="PF21880">
    <property type="entry name" value="DUF6916"/>
    <property type="match status" value="1"/>
</dbReference>
<name>A0A423DMP2_9PSED</name>
<dbReference type="Proteomes" id="UP000285286">
    <property type="component" value="Unassembled WGS sequence"/>
</dbReference>
<dbReference type="EMBL" id="MOAM01000022">
    <property type="protein sequence ID" value="ROL72816.1"/>
    <property type="molecule type" value="Genomic_DNA"/>
</dbReference>
<evidence type="ECO:0000259" key="1">
    <source>
        <dbReference type="Pfam" id="PF21880"/>
    </source>
</evidence>
<feature type="domain" description="DUF6916" evidence="1">
    <location>
        <begin position="16"/>
        <end position="100"/>
    </location>
</feature>
<protein>
    <recommendedName>
        <fullName evidence="1">DUF6916 domain-containing protein</fullName>
    </recommendedName>
</protein>
<accession>A0A423DMP2</accession>
<gene>
    <name evidence="2" type="ORF">BHU25_14520</name>
</gene>